<comment type="caution">
    <text evidence="1">The sequence shown here is derived from an EMBL/GenBank/DDBJ whole genome shotgun (WGS) entry which is preliminary data.</text>
</comment>
<dbReference type="AlphaFoldDB" id="A0AAE1DIE7"/>
<organism evidence="1 2">
    <name type="scientific">Elysia crispata</name>
    <name type="common">lettuce slug</name>
    <dbReference type="NCBI Taxonomy" id="231223"/>
    <lineage>
        <taxon>Eukaryota</taxon>
        <taxon>Metazoa</taxon>
        <taxon>Spiralia</taxon>
        <taxon>Lophotrochozoa</taxon>
        <taxon>Mollusca</taxon>
        <taxon>Gastropoda</taxon>
        <taxon>Heterobranchia</taxon>
        <taxon>Euthyneura</taxon>
        <taxon>Panpulmonata</taxon>
        <taxon>Sacoglossa</taxon>
        <taxon>Placobranchoidea</taxon>
        <taxon>Plakobranchidae</taxon>
        <taxon>Elysia</taxon>
    </lineage>
</organism>
<dbReference type="Proteomes" id="UP001283361">
    <property type="component" value="Unassembled WGS sequence"/>
</dbReference>
<gene>
    <name evidence="1" type="ORF">RRG08_004625</name>
</gene>
<accession>A0AAE1DIE7</accession>
<evidence type="ECO:0000313" key="1">
    <source>
        <dbReference type="EMBL" id="KAK3771751.1"/>
    </source>
</evidence>
<protein>
    <submittedName>
        <fullName evidence="1">Uncharacterized protein</fullName>
    </submittedName>
</protein>
<proteinExistence type="predicted"/>
<evidence type="ECO:0000313" key="2">
    <source>
        <dbReference type="Proteomes" id="UP001283361"/>
    </source>
</evidence>
<name>A0AAE1DIE7_9GAST</name>
<dbReference type="EMBL" id="JAWDGP010003687">
    <property type="protein sequence ID" value="KAK3771751.1"/>
    <property type="molecule type" value="Genomic_DNA"/>
</dbReference>
<keyword evidence="2" id="KW-1185">Reference proteome</keyword>
<reference evidence="1" key="1">
    <citation type="journal article" date="2023" name="G3 (Bethesda)">
        <title>A reference genome for the long-term kleptoplast-retaining sea slug Elysia crispata morphotype clarki.</title>
        <authorList>
            <person name="Eastman K.E."/>
            <person name="Pendleton A.L."/>
            <person name="Shaikh M.A."/>
            <person name="Suttiyut T."/>
            <person name="Ogas R."/>
            <person name="Tomko P."/>
            <person name="Gavelis G."/>
            <person name="Widhalm J.R."/>
            <person name="Wisecaver J.H."/>
        </authorList>
    </citation>
    <scope>NUCLEOTIDE SEQUENCE</scope>
    <source>
        <strain evidence="1">ECLA1</strain>
    </source>
</reference>
<feature type="non-terminal residue" evidence="1">
    <location>
        <position position="1"/>
    </location>
</feature>
<sequence>QAFGTVRACVGRWMTGQVIALECHPCLGTTILVSVRESLRVSPLSRNNHSGTTILVSVRESLRVSPLSRNNHSGKTILVNVRESLRVSPLSRNNHSGQCEGDALSLTPVEEQPFCVRESLRVSPLSRNNHSGQCEGERFLKGLQAACISS</sequence>